<dbReference type="EMBL" id="CP075155">
    <property type="protein sequence ID" value="UTX43928.1"/>
    <property type="molecule type" value="Genomic_DNA"/>
</dbReference>
<dbReference type="GO" id="GO:0003688">
    <property type="term" value="F:DNA replication origin binding"/>
    <property type="evidence" value="ECO:0007669"/>
    <property type="project" value="TreeGrafter"/>
</dbReference>
<dbReference type="Proteomes" id="UP001059546">
    <property type="component" value="Chromosome IX"/>
</dbReference>
<keyword evidence="1" id="KW-0131">Cell cycle</keyword>
<dbReference type="PANTHER" id="PTHR10763:SF26">
    <property type="entry name" value="CELL DIVISION CONTROL PROTEIN 6 HOMOLOG"/>
    <property type="match status" value="1"/>
</dbReference>
<evidence type="ECO:0000313" key="1">
    <source>
        <dbReference type="EMBL" id="UTX43928.1"/>
    </source>
</evidence>
<evidence type="ECO:0000313" key="2">
    <source>
        <dbReference type="EMBL" id="WEL39412.1"/>
    </source>
</evidence>
<dbReference type="Gene3D" id="3.40.50.300">
    <property type="entry name" value="P-loop containing nucleotide triphosphate hydrolases"/>
    <property type="match status" value="1"/>
</dbReference>
<organism evidence="1 3">
    <name type="scientific">Encephalitozoon hellem</name>
    <name type="common">Microsporidian parasite</name>
    <dbReference type="NCBI Taxonomy" id="27973"/>
    <lineage>
        <taxon>Eukaryota</taxon>
        <taxon>Fungi</taxon>
        <taxon>Fungi incertae sedis</taxon>
        <taxon>Microsporidia</taxon>
        <taxon>Unikaryonidae</taxon>
        <taxon>Encephalitozoon</taxon>
    </lineage>
</organism>
<proteinExistence type="predicted"/>
<dbReference type="SUPFAM" id="SSF52540">
    <property type="entry name" value="P-loop containing nucleoside triphosphate hydrolases"/>
    <property type="match status" value="1"/>
</dbReference>
<accession>A0A9Q9F8W2</accession>
<keyword evidence="4" id="KW-1185">Reference proteome</keyword>
<name>A0A9Q9F8W2_ENCHE</name>
<dbReference type="InterPro" id="IPR050311">
    <property type="entry name" value="ORC1/CDC6"/>
</dbReference>
<dbReference type="GO" id="GO:0006270">
    <property type="term" value="P:DNA replication initiation"/>
    <property type="evidence" value="ECO:0007669"/>
    <property type="project" value="TreeGrafter"/>
</dbReference>
<sequence>MANPEDLKRLYDSFSLPGASVYLREEEVLGIKSFIHSKKPVLHICGSPGTGKTHVTTHTIEKPFLYINYYNESNILAKIKSSNAPVVIIDEFDKYYNERRNECLQAMYHLKDRQKLITISNDLRMPGDVLFFKPYTPSDMERILTYKIIKEAKTDVLSLTAIRIISRRIGHSGDLRQLFRYVQEVVGRKIIEGNGIEIGPEDVSPEKENAEETPNNVHHNIISSLIVKSKRASRMEVYSKYLRECQEMGIPFYDRTDFNIIYDIYA</sequence>
<reference evidence="1" key="1">
    <citation type="submission" date="2021-05" db="EMBL/GenBank/DDBJ databases">
        <title>Encephalitozoon hellem ATCC 50604 Complete Genome.</title>
        <authorList>
            <person name="Mascarenhas dos Santos A.C."/>
            <person name="Julian A.T."/>
            <person name="Pombert J.-F."/>
        </authorList>
    </citation>
    <scope>NUCLEOTIDE SEQUENCE</scope>
    <source>
        <strain evidence="1">ATCC 50604</strain>
    </source>
</reference>
<dbReference type="EMBL" id="CP119070">
    <property type="protein sequence ID" value="WEL39412.1"/>
    <property type="molecule type" value="Genomic_DNA"/>
</dbReference>
<dbReference type="OrthoDB" id="1926878at2759"/>
<dbReference type="InterPro" id="IPR027417">
    <property type="entry name" value="P-loop_NTPase"/>
</dbReference>
<dbReference type="GO" id="GO:0033314">
    <property type="term" value="P:mitotic DNA replication checkpoint signaling"/>
    <property type="evidence" value="ECO:0007669"/>
    <property type="project" value="TreeGrafter"/>
</dbReference>
<dbReference type="CDD" id="cd00009">
    <property type="entry name" value="AAA"/>
    <property type="match status" value="1"/>
</dbReference>
<dbReference type="GO" id="GO:0051301">
    <property type="term" value="P:cell division"/>
    <property type="evidence" value="ECO:0007669"/>
    <property type="project" value="UniProtKB-KW"/>
</dbReference>
<reference evidence="2 4" key="2">
    <citation type="submission" date="2023-02" db="EMBL/GenBank/DDBJ databases">
        <title>Encephalitozoon hellem ATCC 50451 complete genome.</title>
        <authorList>
            <person name="Mascarenhas dos Santos A.C."/>
            <person name="Julian A.T."/>
            <person name="Pombert J.-F."/>
        </authorList>
    </citation>
    <scope>NUCLEOTIDE SEQUENCE [LARGE SCALE GENOMIC DNA]</scope>
    <source>
        <strain evidence="2 4">ATCC 50451</strain>
    </source>
</reference>
<dbReference type="Proteomes" id="UP001217963">
    <property type="component" value="Chromosome IX"/>
</dbReference>
<gene>
    <name evidence="1" type="ORF">GPU96_09g17080</name>
    <name evidence="2" type="ORF">PFJ87_09g00390</name>
</gene>
<dbReference type="PANTHER" id="PTHR10763">
    <property type="entry name" value="CELL DIVISION CONTROL PROTEIN 6-RELATED"/>
    <property type="match status" value="1"/>
</dbReference>
<dbReference type="AlphaFoldDB" id="A0A9Q9F8W2"/>
<dbReference type="Gene3D" id="1.10.8.60">
    <property type="match status" value="1"/>
</dbReference>
<evidence type="ECO:0000313" key="3">
    <source>
        <dbReference type="Proteomes" id="UP001059546"/>
    </source>
</evidence>
<evidence type="ECO:0000313" key="4">
    <source>
        <dbReference type="Proteomes" id="UP001217963"/>
    </source>
</evidence>
<keyword evidence="1" id="KW-0132">Cell division</keyword>
<protein>
    <submittedName>
        <fullName evidence="1 2">Cell division control protein 6</fullName>
    </submittedName>
</protein>